<dbReference type="EMBL" id="AYLO01000011">
    <property type="protein sequence ID" value="ESS73717.1"/>
    <property type="molecule type" value="Genomic_DNA"/>
</dbReference>
<organism evidence="1 2">
    <name type="scientific">Methyloglobulus morosus KoM1</name>
    <dbReference type="NCBI Taxonomy" id="1116472"/>
    <lineage>
        <taxon>Bacteria</taxon>
        <taxon>Pseudomonadati</taxon>
        <taxon>Pseudomonadota</taxon>
        <taxon>Gammaproteobacteria</taxon>
        <taxon>Methylococcales</taxon>
        <taxon>Methylococcaceae</taxon>
        <taxon>Methyloglobulus</taxon>
    </lineage>
</organism>
<dbReference type="AlphaFoldDB" id="V5C5I1"/>
<dbReference type="PATRIC" id="fig|1116472.3.peg.400"/>
<sequence>MTTVFSFEGKHSDLVSEKEIIAGVIAAKEVFAKNQVDPFACQAAKDKIERDELLTKEEALLFLVWDEAEDAAFRAITLGWLIRGDTEINLVVSAEADVAVSLAAAG</sequence>
<dbReference type="eggNOG" id="ENOG502ZCYD">
    <property type="taxonomic scope" value="Bacteria"/>
</dbReference>
<dbReference type="STRING" id="1116472.MGMO_11c00240"/>
<comment type="caution">
    <text evidence="1">The sequence shown here is derived from an EMBL/GenBank/DDBJ whole genome shotgun (WGS) entry which is preliminary data.</text>
</comment>
<keyword evidence="2" id="KW-1185">Reference proteome</keyword>
<reference evidence="1 2" key="1">
    <citation type="journal article" date="2013" name="Genome Announc.">
        <title>Draft Genome Sequence of the Methanotrophic Gammaproteobacterium Methyloglobulus morosus DSM 22980 Strain KoM1.</title>
        <authorList>
            <person name="Poehlein A."/>
            <person name="Deutzmann J.S."/>
            <person name="Daniel R."/>
            <person name="Simeonova D.D."/>
        </authorList>
    </citation>
    <scope>NUCLEOTIDE SEQUENCE [LARGE SCALE GENOMIC DNA]</scope>
    <source>
        <strain evidence="1 2">KoM1</strain>
    </source>
</reference>
<protein>
    <submittedName>
        <fullName evidence="1">Uncharacterized protein</fullName>
    </submittedName>
</protein>
<evidence type="ECO:0000313" key="1">
    <source>
        <dbReference type="EMBL" id="ESS73717.1"/>
    </source>
</evidence>
<dbReference type="RefSeq" id="WP_023493307.1">
    <property type="nucleotide sequence ID" value="NZ_AYLO01000011.1"/>
</dbReference>
<proteinExistence type="predicted"/>
<dbReference type="Proteomes" id="UP000017842">
    <property type="component" value="Unassembled WGS sequence"/>
</dbReference>
<name>V5C5I1_9GAMM</name>
<accession>V5C5I1</accession>
<evidence type="ECO:0000313" key="2">
    <source>
        <dbReference type="Proteomes" id="UP000017842"/>
    </source>
</evidence>
<dbReference type="OrthoDB" id="5569921at2"/>
<gene>
    <name evidence="1" type="ORF">MGMO_11c00240</name>
</gene>